<feature type="domain" description="HYR" evidence="2">
    <location>
        <begin position="239"/>
        <end position="337"/>
    </location>
</feature>
<protein>
    <submittedName>
        <fullName evidence="3">HYR domain-containing protein</fullName>
    </submittedName>
</protein>
<comment type="caution">
    <text evidence="3">The sequence shown here is derived from an EMBL/GenBank/DDBJ whole genome shotgun (WGS) entry which is preliminary data.</text>
</comment>
<evidence type="ECO:0000256" key="1">
    <source>
        <dbReference type="ARBA" id="ARBA00022737"/>
    </source>
</evidence>
<dbReference type="RefSeq" id="WP_237604312.1">
    <property type="nucleotide sequence ID" value="NZ_JAIRBA010000096.1"/>
</dbReference>
<dbReference type="InterPro" id="IPR003410">
    <property type="entry name" value="HYR_dom"/>
</dbReference>
<keyword evidence="4" id="KW-1185">Reference proteome</keyword>
<dbReference type="EMBL" id="JAIRBA010000096">
    <property type="protein sequence ID" value="MCG2420553.1"/>
    <property type="molecule type" value="Genomic_DNA"/>
</dbReference>
<dbReference type="Pfam" id="PF02494">
    <property type="entry name" value="HYR"/>
    <property type="match status" value="3"/>
</dbReference>
<dbReference type="InterPro" id="IPR013783">
    <property type="entry name" value="Ig-like_fold"/>
</dbReference>
<accession>A0A9X1R0N5</accession>
<feature type="domain" description="HYR" evidence="2">
    <location>
        <begin position="1"/>
        <end position="75"/>
    </location>
</feature>
<evidence type="ECO:0000313" key="3">
    <source>
        <dbReference type="EMBL" id="MCG2420553.1"/>
    </source>
</evidence>
<dbReference type="AlphaFoldDB" id="A0A9X1R0N5"/>
<dbReference type="Proteomes" id="UP001139461">
    <property type="component" value="Unassembled WGS sequence"/>
</dbReference>
<organism evidence="3 4">
    <name type="scientific">Aequorivita vitellina</name>
    <dbReference type="NCBI Taxonomy" id="2874475"/>
    <lineage>
        <taxon>Bacteria</taxon>
        <taxon>Pseudomonadati</taxon>
        <taxon>Bacteroidota</taxon>
        <taxon>Flavobacteriia</taxon>
        <taxon>Flavobacteriales</taxon>
        <taxon>Flavobacteriaceae</taxon>
        <taxon>Aequorivita</taxon>
    </lineage>
</organism>
<feature type="non-terminal residue" evidence="3">
    <location>
        <position position="365"/>
    </location>
</feature>
<feature type="non-terminal residue" evidence="3">
    <location>
        <position position="1"/>
    </location>
</feature>
<reference evidence="3" key="1">
    <citation type="submission" date="2021-09" db="EMBL/GenBank/DDBJ databases">
        <title>Genome of Aequorivita sp. strain F47161.</title>
        <authorList>
            <person name="Wang Y."/>
        </authorList>
    </citation>
    <scope>NUCLEOTIDE SEQUENCE</scope>
    <source>
        <strain evidence="3">F47161</strain>
    </source>
</reference>
<dbReference type="PROSITE" id="PS50825">
    <property type="entry name" value="HYR"/>
    <property type="match status" value="2"/>
</dbReference>
<dbReference type="Gene3D" id="2.60.40.10">
    <property type="entry name" value="Immunoglobulins"/>
    <property type="match status" value="1"/>
</dbReference>
<dbReference type="PANTHER" id="PTHR24273">
    <property type="entry name" value="FI04643P-RELATED"/>
    <property type="match status" value="1"/>
</dbReference>
<evidence type="ECO:0000313" key="4">
    <source>
        <dbReference type="Proteomes" id="UP001139461"/>
    </source>
</evidence>
<proteinExistence type="predicted"/>
<dbReference type="Gene3D" id="2.60.120.260">
    <property type="entry name" value="Galactose-binding domain-like"/>
    <property type="match status" value="1"/>
</dbReference>
<sequence length="365" mass="37885">ITCPGDITVNNDPGICGAAVTWTAPVGVDNCSGSVTTSSHNPGDIFPVGTTTVTYVVTDASGNSANCSFSVTVNDTEPPVMTCPTDFAVSNDPGLCSAVVTYVTPTATDNCSSYDIVVNGSFETGDFTGWVVDDFTTPYIPYYVGASNDGDTFFPAATPTDGGLLAGNSFDSAGPDTSLIYQEVSIPAGITTADLSWDENIDYDLFTFCGGCSDRTYQVQVLDATNTVLQVLKTIVLTAGTIDSDNIWVSENADLSAYAGQTIRIGFWQDTPDTFSGPAKFALDNVVLMVDAPSTVIQTAGLPSGSIFPFGTTTNTFVATDFAGNTSTCSFDITVNDTEAPVANCAAPFTIQLDATGNATITVAD</sequence>
<keyword evidence="1" id="KW-0677">Repeat</keyword>
<name>A0A9X1R0N5_9FLAO</name>
<gene>
    <name evidence="3" type="ORF">K8089_16140</name>
</gene>
<evidence type="ECO:0000259" key="2">
    <source>
        <dbReference type="PROSITE" id="PS50825"/>
    </source>
</evidence>
<dbReference type="PANTHER" id="PTHR24273:SF32">
    <property type="entry name" value="HYALIN"/>
    <property type="match status" value="1"/>
</dbReference>